<evidence type="ECO:0000256" key="2">
    <source>
        <dbReference type="ARBA" id="ARBA00022527"/>
    </source>
</evidence>
<dbReference type="InterPro" id="IPR011009">
    <property type="entry name" value="Kinase-like_dom_sf"/>
</dbReference>
<keyword evidence="2 10" id="KW-0723">Serine/threonine-protein kinase</keyword>
<evidence type="ECO:0000256" key="6">
    <source>
        <dbReference type="ARBA" id="ARBA00022840"/>
    </source>
</evidence>
<keyword evidence="3" id="KW-0808">Transferase</keyword>
<evidence type="ECO:0000313" key="10">
    <source>
        <dbReference type="EMBL" id="GBG07882.1"/>
    </source>
</evidence>
<accession>A0A2R5EML4</accession>
<sequence>MRLDHPNLPRITDYYPLDKPHRVEALVMEYIEGSTLAEWLVETRKPMTNLDVLRIGLQLCSALLYLHEQQRPIIHRDLKPSNIMIDSSGTVKLIDFGISRIYKEGKQGDTMVLGTSGYAAPEMLRGLQSDARSDIYSLGAVMLSLLTGTPTSDERGVRYGDNGRGKLRLPAAVRGSFAELLERLLHWNPESRFQSMREVETSMRTLLGEDKVQREQTRFARIENEATNESPVRVVLLSLSGGAGATLLTITLAVLLARRGRTVTAAEYAGLPPVWCELLPAAIRGESELYWKKGGGAKGLNNRGRGKSKSAAAPVRWLLADHELFANDEEDDKWSRFELELRLNRGEFEIVDLSGDWEAPESVPLIRKADHIIVIADPDVYKWQPARLERLKRLRGESLQQGRVFHYVANKHTNFGYDRYWLSMLPDAPSAIVPLLPQEKLWSLIWSGKWLTDHKQLDQMLSIALQPLIDKLME</sequence>
<dbReference type="SMART" id="SM00220">
    <property type="entry name" value="S_TKc"/>
    <property type="match status" value="1"/>
</dbReference>
<comment type="catalytic activity">
    <reaction evidence="7">
        <text>L-threonyl-[protein] + ATP = O-phospho-L-threonyl-[protein] + ADP + H(+)</text>
        <dbReference type="Rhea" id="RHEA:46608"/>
        <dbReference type="Rhea" id="RHEA-COMP:11060"/>
        <dbReference type="Rhea" id="RHEA-COMP:11605"/>
        <dbReference type="ChEBI" id="CHEBI:15378"/>
        <dbReference type="ChEBI" id="CHEBI:30013"/>
        <dbReference type="ChEBI" id="CHEBI:30616"/>
        <dbReference type="ChEBI" id="CHEBI:61977"/>
        <dbReference type="ChEBI" id="CHEBI:456216"/>
        <dbReference type="EC" id="2.7.11.1"/>
    </reaction>
</comment>
<dbReference type="InterPro" id="IPR008271">
    <property type="entry name" value="Ser/Thr_kinase_AS"/>
</dbReference>
<dbReference type="AlphaFoldDB" id="A0A2R5EML4"/>
<dbReference type="PROSITE" id="PS50011">
    <property type="entry name" value="PROTEIN_KINASE_DOM"/>
    <property type="match status" value="1"/>
</dbReference>
<comment type="caution">
    <text evidence="10">The sequence shown here is derived from an EMBL/GenBank/DDBJ whole genome shotgun (WGS) entry which is preliminary data.</text>
</comment>
<dbReference type="SUPFAM" id="SSF52540">
    <property type="entry name" value="P-loop containing nucleoside triphosphate hydrolases"/>
    <property type="match status" value="1"/>
</dbReference>
<organism evidence="10 11">
    <name type="scientific">Paenibacillus agaridevorans</name>
    <dbReference type="NCBI Taxonomy" id="171404"/>
    <lineage>
        <taxon>Bacteria</taxon>
        <taxon>Bacillati</taxon>
        <taxon>Bacillota</taxon>
        <taxon>Bacilli</taxon>
        <taxon>Bacillales</taxon>
        <taxon>Paenibacillaceae</taxon>
        <taxon>Paenibacillus</taxon>
    </lineage>
</organism>
<dbReference type="Proteomes" id="UP000245202">
    <property type="component" value="Unassembled WGS sequence"/>
</dbReference>
<evidence type="ECO:0000256" key="1">
    <source>
        <dbReference type="ARBA" id="ARBA00012513"/>
    </source>
</evidence>
<evidence type="ECO:0000256" key="8">
    <source>
        <dbReference type="ARBA" id="ARBA00048679"/>
    </source>
</evidence>
<dbReference type="InterPro" id="IPR000719">
    <property type="entry name" value="Prot_kinase_dom"/>
</dbReference>
<dbReference type="EMBL" id="BDQX01000116">
    <property type="protein sequence ID" value="GBG07882.1"/>
    <property type="molecule type" value="Genomic_DNA"/>
</dbReference>
<dbReference type="GO" id="GO:0004674">
    <property type="term" value="F:protein serine/threonine kinase activity"/>
    <property type="evidence" value="ECO:0007669"/>
    <property type="project" value="UniProtKB-KW"/>
</dbReference>
<evidence type="ECO:0000313" key="11">
    <source>
        <dbReference type="Proteomes" id="UP000245202"/>
    </source>
</evidence>
<keyword evidence="4" id="KW-0547">Nucleotide-binding</keyword>
<dbReference type="InterPro" id="IPR027417">
    <property type="entry name" value="P-loop_NTPase"/>
</dbReference>
<proteinExistence type="predicted"/>
<dbReference type="PROSITE" id="PS00108">
    <property type="entry name" value="PROTEIN_KINASE_ST"/>
    <property type="match status" value="1"/>
</dbReference>
<comment type="catalytic activity">
    <reaction evidence="8">
        <text>L-seryl-[protein] + ATP = O-phospho-L-seryl-[protein] + ADP + H(+)</text>
        <dbReference type="Rhea" id="RHEA:17989"/>
        <dbReference type="Rhea" id="RHEA-COMP:9863"/>
        <dbReference type="Rhea" id="RHEA-COMP:11604"/>
        <dbReference type="ChEBI" id="CHEBI:15378"/>
        <dbReference type="ChEBI" id="CHEBI:29999"/>
        <dbReference type="ChEBI" id="CHEBI:30616"/>
        <dbReference type="ChEBI" id="CHEBI:83421"/>
        <dbReference type="ChEBI" id="CHEBI:456216"/>
        <dbReference type="EC" id="2.7.11.1"/>
    </reaction>
</comment>
<dbReference type="GO" id="GO:0005524">
    <property type="term" value="F:ATP binding"/>
    <property type="evidence" value="ECO:0007669"/>
    <property type="project" value="UniProtKB-KW"/>
</dbReference>
<name>A0A2R5EML4_9BACL</name>
<evidence type="ECO:0000256" key="4">
    <source>
        <dbReference type="ARBA" id="ARBA00022741"/>
    </source>
</evidence>
<dbReference type="Pfam" id="PF00069">
    <property type="entry name" value="Pkinase"/>
    <property type="match status" value="1"/>
</dbReference>
<dbReference type="PANTHER" id="PTHR24363">
    <property type="entry name" value="SERINE/THREONINE PROTEIN KINASE"/>
    <property type="match status" value="1"/>
</dbReference>
<keyword evidence="5 10" id="KW-0418">Kinase</keyword>
<keyword evidence="6" id="KW-0067">ATP-binding</keyword>
<feature type="domain" description="Protein kinase" evidence="9">
    <location>
        <begin position="1"/>
        <end position="207"/>
    </location>
</feature>
<dbReference type="CDD" id="cd14014">
    <property type="entry name" value="STKc_PknB_like"/>
    <property type="match status" value="1"/>
</dbReference>
<evidence type="ECO:0000256" key="5">
    <source>
        <dbReference type="ARBA" id="ARBA00022777"/>
    </source>
</evidence>
<dbReference type="Gene3D" id="3.40.50.300">
    <property type="entry name" value="P-loop containing nucleotide triphosphate hydrolases"/>
    <property type="match status" value="1"/>
</dbReference>
<dbReference type="EC" id="2.7.11.1" evidence="1"/>
<dbReference type="Gene3D" id="1.10.510.10">
    <property type="entry name" value="Transferase(Phosphotransferase) domain 1"/>
    <property type="match status" value="1"/>
</dbReference>
<keyword evidence="11" id="KW-1185">Reference proteome</keyword>
<evidence type="ECO:0000256" key="3">
    <source>
        <dbReference type="ARBA" id="ARBA00022679"/>
    </source>
</evidence>
<dbReference type="PANTHER" id="PTHR24363:SF0">
    <property type="entry name" value="SERINE_THREONINE KINASE LIKE DOMAIN CONTAINING 1"/>
    <property type="match status" value="1"/>
</dbReference>
<evidence type="ECO:0000259" key="9">
    <source>
        <dbReference type="PROSITE" id="PS50011"/>
    </source>
</evidence>
<evidence type="ECO:0000256" key="7">
    <source>
        <dbReference type="ARBA" id="ARBA00047899"/>
    </source>
</evidence>
<gene>
    <name evidence="10" type="ORF">PAT3040_02446</name>
</gene>
<protein>
    <recommendedName>
        <fullName evidence="1">non-specific serine/threonine protein kinase</fullName>
        <ecNumber evidence="1">2.7.11.1</ecNumber>
    </recommendedName>
</protein>
<dbReference type="SUPFAM" id="SSF56112">
    <property type="entry name" value="Protein kinase-like (PK-like)"/>
    <property type="match status" value="1"/>
</dbReference>
<reference evidence="10 11" key="1">
    <citation type="submission" date="2017-08" db="EMBL/GenBank/DDBJ databases">
        <title>Substantial Increase in Enzyme Production by Combined Drug-Resistance Mutations in Paenibacillus agaridevorans.</title>
        <authorList>
            <person name="Tanaka Y."/>
            <person name="Funane K."/>
            <person name="Hosaka T."/>
            <person name="Shiwa Y."/>
            <person name="Fujita N."/>
            <person name="Miyazaki T."/>
            <person name="Yoshikawa H."/>
            <person name="Murakami K."/>
            <person name="Kasahara K."/>
            <person name="Inaoka T."/>
            <person name="Hiraga Y."/>
            <person name="Ochi K."/>
        </authorList>
    </citation>
    <scope>NUCLEOTIDE SEQUENCE [LARGE SCALE GENOMIC DNA]</scope>
    <source>
        <strain evidence="10 11">T-3040</strain>
    </source>
</reference>